<keyword evidence="2 6" id="KW-0223">Dioxygenase</keyword>
<dbReference type="InterPro" id="IPR000627">
    <property type="entry name" value="Intradiol_dOase_C"/>
</dbReference>
<keyword evidence="7" id="KW-1185">Reference proteome</keyword>
<dbReference type="OrthoDB" id="4417174at2"/>
<dbReference type="EC" id="1.13.11.3" evidence="6"/>
<proteinExistence type="inferred from homology"/>
<dbReference type="AlphaFoldDB" id="A0A7J5UTK3"/>
<evidence type="ECO:0000313" key="6">
    <source>
        <dbReference type="EMBL" id="KAE8765609.1"/>
    </source>
</evidence>
<comment type="caution">
    <text evidence="6">The sequence shown here is derived from an EMBL/GenBank/DDBJ whole genome shotgun (WGS) entry which is preliminary data.</text>
</comment>
<accession>A0A7J5UTK3</accession>
<sequence length="231" mass="24577">MGIIESRRGAVFENWPPDNSSNEDYRTWPPTPGLAPSPGITPSQAVGPYSGIALPYEAGPDVAGPRRPGVLSLAVTVYDGAGQPLPDALVEIWQPDETGHFTVGGGIYTPVAPDGFRGFGRAASGPDGTCEFRTVKPGAVITVDGAPQAPCIALTLFAGGVLKMLVTRVYFADEEVANSTDTLLMALPEERRRTLLAHPVEGGYRFDVHLQGPDETVFFDVFGREHAPAHH</sequence>
<dbReference type="Gene3D" id="2.60.130.10">
    <property type="entry name" value="Aromatic compound dioxygenase"/>
    <property type="match status" value="1"/>
</dbReference>
<dbReference type="Pfam" id="PF00775">
    <property type="entry name" value="Dioxygenase_C"/>
    <property type="match status" value="1"/>
</dbReference>
<evidence type="ECO:0000256" key="2">
    <source>
        <dbReference type="ARBA" id="ARBA00022964"/>
    </source>
</evidence>
<feature type="domain" description="Intradiol ring-cleavage dioxygenases" evidence="5">
    <location>
        <begin position="71"/>
        <end position="181"/>
    </location>
</feature>
<dbReference type="InterPro" id="IPR012786">
    <property type="entry name" value="Protocat_dOase_a"/>
</dbReference>
<dbReference type="InterPro" id="IPR050770">
    <property type="entry name" value="Intradiol_RC_Dioxygenase"/>
</dbReference>
<dbReference type="InterPro" id="IPR015889">
    <property type="entry name" value="Intradiol_dOase_core"/>
</dbReference>
<evidence type="ECO:0000256" key="3">
    <source>
        <dbReference type="ARBA" id="ARBA00023002"/>
    </source>
</evidence>
<dbReference type="PANTHER" id="PTHR33711:SF9">
    <property type="entry name" value="PROTOCATECHUATE 3,4-DIOXYGENASE ALPHA CHAIN"/>
    <property type="match status" value="1"/>
</dbReference>
<reference evidence="6 7" key="1">
    <citation type="submission" date="2019-10" db="EMBL/GenBank/DDBJ databases">
        <title>Georgenia wutianyii sp. nov. and Georgenia yuyongxinii sp. nov. isolated from plateau pika (Ochotona curzoniae) in the Qinghai-Tibet plateau of China.</title>
        <authorList>
            <person name="Tian Z."/>
        </authorList>
    </citation>
    <scope>NUCLEOTIDE SEQUENCE [LARGE SCALE GENOMIC DNA]</scope>
    <source>
        <strain evidence="6 7">DSM 21501</strain>
    </source>
</reference>
<evidence type="ECO:0000259" key="5">
    <source>
        <dbReference type="Pfam" id="PF00775"/>
    </source>
</evidence>
<dbReference type="NCBIfam" id="TIGR02423">
    <property type="entry name" value="protocat_alph"/>
    <property type="match status" value="1"/>
</dbReference>
<protein>
    <submittedName>
        <fullName evidence="6">Protocatechuate 3,4-dioxygenase subunit alpha</fullName>
        <ecNumber evidence="6">1.13.11.3</ecNumber>
    </submittedName>
</protein>
<name>A0A7J5UTK3_9MICO</name>
<dbReference type="Proteomes" id="UP000451860">
    <property type="component" value="Unassembled WGS sequence"/>
</dbReference>
<dbReference type="SUPFAM" id="SSF49482">
    <property type="entry name" value="Aromatic compound dioxygenase"/>
    <property type="match status" value="1"/>
</dbReference>
<evidence type="ECO:0000256" key="4">
    <source>
        <dbReference type="SAM" id="MobiDB-lite"/>
    </source>
</evidence>
<feature type="region of interest" description="Disordered" evidence="4">
    <location>
        <begin position="1"/>
        <end position="39"/>
    </location>
</feature>
<keyword evidence="3 6" id="KW-0560">Oxidoreductase</keyword>
<dbReference type="GO" id="GO:0008199">
    <property type="term" value="F:ferric iron binding"/>
    <property type="evidence" value="ECO:0007669"/>
    <property type="project" value="InterPro"/>
</dbReference>
<comment type="similarity">
    <text evidence="1">Belongs to the intradiol ring-cleavage dioxygenase family.</text>
</comment>
<feature type="compositionally biased region" description="Basic and acidic residues" evidence="4">
    <location>
        <begin position="1"/>
        <end position="10"/>
    </location>
</feature>
<evidence type="ECO:0000313" key="7">
    <source>
        <dbReference type="Proteomes" id="UP000451860"/>
    </source>
</evidence>
<dbReference type="RefSeq" id="WP_152203103.1">
    <property type="nucleotide sequence ID" value="NZ_VUKF01000022.1"/>
</dbReference>
<dbReference type="EMBL" id="WHJE01000007">
    <property type="protein sequence ID" value="KAE8765609.1"/>
    <property type="molecule type" value="Genomic_DNA"/>
</dbReference>
<dbReference type="PANTHER" id="PTHR33711">
    <property type="entry name" value="DIOXYGENASE, PUTATIVE (AFU_ORTHOLOGUE AFUA_2G02910)-RELATED"/>
    <property type="match status" value="1"/>
</dbReference>
<dbReference type="GO" id="GO:0018578">
    <property type="term" value="F:protocatechuate 3,4-dioxygenase activity"/>
    <property type="evidence" value="ECO:0007669"/>
    <property type="project" value="UniProtKB-EC"/>
</dbReference>
<evidence type="ECO:0000256" key="1">
    <source>
        <dbReference type="ARBA" id="ARBA00007825"/>
    </source>
</evidence>
<organism evidence="6 7">
    <name type="scientific">Georgenia thermotolerans</name>
    <dbReference type="NCBI Taxonomy" id="527326"/>
    <lineage>
        <taxon>Bacteria</taxon>
        <taxon>Bacillati</taxon>
        <taxon>Actinomycetota</taxon>
        <taxon>Actinomycetes</taxon>
        <taxon>Micrococcales</taxon>
        <taxon>Bogoriellaceae</taxon>
        <taxon>Georgenia</taxon>
    </lineage>
</organism>
<gene>
    <name evidence="6" type="primary">pcaG</name>
    <name evidence="6" type="ORF">GB883_02895</name>
</gene>